<name>A0AAD5TZ15_9FUNG</name>
<dbReference type="Gene3D" id="1.10.510.10">
    <property type="entry name" value="Transferase(Phosphotransferase) domain 1"/>
    <property type="match status" value="1"/>
</dbReference>
<proteinExistence type="predicted"/>
<accession>A0AAD5TZ15</accession>
<dbReference type="InterPro" id="IPR011009">
    <property type="entry name" value="Kinase-like_dom_sf"/>
</dbReference>
<comment type="caution">
    <text evidence="1">The sequence shown here is derived from an EMBL/GenBank/DDBJ whole genome shotgun (WGS) entry which is preliminary data.</text>
</comment>
<gene>
    <name evidence="1" type="ORF">HK099_005547</name>
</gene>
<evidence type="ECO:0000313" key="1">
    <source>
        <dbReference type="EMBL" id="KAJ3217216.1"/>
    </source>
</evidence>
<evidence type="ECO:0000313" key="2">
    <source>
        <dbReference type="Proteomes" id="UP001211065"/>
    </source>
</evidence>
<dbReference type="Proteomes" id="UP001211065">
    <property type="component" value="Unassembled WGS sequence"/>
</dbReference>
<dbReference type="AlphaFoldDB" id="A0AAD5TZ15"/>
<protein>
    <submittedName>
        <fullName evidence="1">Uncharacterized protein</fullName>
    </submittedName>
</protein>
<sequence>MAFCSLPWKSAEVSDQRFKYYIDHFKHYWPMDRLKPILRTLIYNILNPNPVERFTIKNIIEDGWFKEIVICHDESLSEEENAKIRINHNHNCVKVI</sequence>
<dbReference type="SUPFAM" id="SSF56112">
    <property type="entry name" value="Protein kinase-like (PK-like)"/>
    <property type="match status" value="1"/>
</dbReference>
<reference evidence="1" key="1">
    <citation type="submission" date="2020-05" db="EMBL/GenBank/DDBJ databases">
        <title>Phylogenomic resolution of chytrid fungi.</title>
        <authorList>
            <person name="Stajich J.E."/>
            <person name="Amses K."/>
            <person name="Simmons R."/>
            <person name="Seto K."/>
            <person name="Myers J."/>
            <person name="Bonds A."/>
            <person name="Quandt C.A."/>
            <person name="Barry K."/>
            <person name="Liu P."/>
            <person name="Grigoriev I."/>
            <person name="Longcore J.E."/>
            <person name="James T.Y."/>
        </authorList>
    </citation>
    <scope>NUCLEOTIDE SEQUENCE</scope>
    <source>
        <strain evidence="1">JEL0476</strain>
    </source>
</reference>
<organism evidence="1 2">
    <name type="scientific">Clydaea vesicula</name>
    <dbReference type="NCBI Taxonomy" id="447962"/>
    <lineage>
        <taxon>Eukaryota</taxon>
        <taxon>Fungi</taxon>
        <taxon>Fungi incertae sedis</taxon>
        <taxon>Chytridiomycota</taxon>
        <taxon>Chytridiomycota incertae sedis</taxon>
        <taxon>Chytridiomycetes</taxon>
        <taxon>Lobulomycetales</taxon>
        <taxon>Lobulomycetaceae</taxon>
        <taxon>Clydaea</taxon>
    </lineage>
</organism>
<keyword evidence="2" id="KW-1185">Reference proteome</keyword>
<dbReference type="EMBL" id="JADGJW010000438">
    <property type="protein sequence ID" value="KAJ3217216.1"/>
    <property type="molecule type" value="Genomic_DNA"/>
</dbReference>